<dbReference type="InterPro" id="IPR052241">
    <property type="entry name" value="SLC66/Scramblase_ANY1"/>
</dbReference>
<sequence>MCFALNSIHQLSLLIFSSSPESPYYVFNAVLIFCPTVGYFDQLKKIIYYQSYSMFNVHTAVIQILSNFLRFIYWQFEPFKIYLLGQSIAVFSLQIISSFVAFSFYDQNNSIANPSFLPYIRYYNQPVKAASSFQFLNIFQATTCFEFFLALIIYFFIIILLFGLLCLCVGTKMASTVDIVLSNIIDTLTSLPHFVRIVINKDIDKVSYVLIGQFLTGDFLKMGLYIFGKSPWPFIFGASLQIILDTIMVISYVRQKHFSHTKKNHQTDMELLINSSS</sequence>
<gene>
    <name evidence="2" type="ORF">M9Y10_002214</name>
</gene>
<feature type="transmembrane region" description="Helical" evidence="1">
    <location>
        <begin position="79"/>
        <end position="105"/>
    </location>
</feature>
<feature type="transmembrane region" description="Helical" evidence="1">
    <location>
        <begin position="52"/>
        <end position="73"/>
    </location>
</feature>
<accession>A0ABR2L954</accession>
<dbReference type="PANTHER" id="PTHR14856:SF9">
    <property type="entry name" value="PQ-LOOP REPEAT-CONTAINING PROTEIN 1"/>
    <property type="match status" value="1"/>
</dbReference>
<dbReference type="PANTHER" id="PTHR14856">
    <property type="entry name" value="PQ-LOOP REPEAT-CONTAINING PROTEIN 1-LIKE PROTEIN"/>
    <property type="match status" value="1"/>
</dbReference>
<evidence type="ECO:0000313" key="2">
    <source>
        <dbReference type="EMBL" id="KAK8899891.1"/>
    </source>
</evidence>
<reference evidence="2 3" key="1">
    <citation type="submission" date="2024-04" db="EMBL/GenBank/DDBJ databases">
        <title>Tritrichomonas musculus Genome.</title>
        <authorList>
            <person name="Alves-Ferreira E."/>
            <person name="Grigg M."/>
            <person name="Lorenzi H."/>
            <person name="Galac M."/>
        </authorList>
    </citation>
    <scope>NUCLEOTIDE SEQUENCE [LARGE SCALE GENOMIC DNA]</scope>
    <source>
        <strain evidence="2 3">EAF2021</strain>
    </source>
</reference>
<feature type="transmembrane region" description="Helical" evidence="1">
    <location>
        <begin position="147"/>
        <end position="173"/>
    </location>
</feature>
<comment type="caution">
    <text evidence="2">The sequence shown here is derived from an EMBL/GenBank/DDBJ whole genome shotgun (WGS) entry which is preliminary data.</text>
</comment>
<keyword evidence="3" id="KW-1185">Reference proteome</keyword>
<proteinExistence type="predicted"/>
<evidence type="ECO:0000313" key="3">
    <source>
        <dbReference type="Proteomes" id="UP001470230"/>
    </source>
</evidence>
<organism evidence="2 3">
    <name type="scientific">Tritrichomonas musculus</name>
    <dbReference type="NCBI Taxonomy" id="1915356"/>
    <lineage>
        <taxon>Eukaryota</taxon>
        <taxon>Metamonada</taxon>
        <taxon>Parabasalia</taxon>
        <taxon>Tritrichomonadida</taxon>
        <taxon>Tritrichomonadidae</taxon>
        <taxon>Tritrichomonas</taxon>
    </lineage>
</organism>
<feature type="transmembrane region" description="Helical" evidence="1">
    <location>
        <begin position="206"/>
        <end position="228"/>
    </location>
</feature>
<keyword evidence="1" id="KW-1133">Transmembrane helix</keyword>
<keyword evidence="1" id="KW-0472">Membrane</keyword>
<name>A0ABR2L954_9EUKA</name>
<keyword evidence="1" id="KW-0812">Transmembrane</keyword>
<dbReference type="EMBL" id="JAPFFF010000001">
    <property type="protein sequence ID" value="KAK8899891.1"/>
    <property type="molecule type" value="Genomic_DNA"/>
</dbReference>
<feature type="transmembrane region" description="Helical" evidence="1">
    <location>
        <begin position="22"/>
        <end position="40"/>
    </location>
</feature>
<dbReference type="Proteomes" id="UP001470230">
    <property type="component" value="Unassembled WGS sequence"/>
</dbReference>
<feature type="transmembrane region" description="Helical" evidence="1">
    <location>
        <begin position="234"/>
        <end position="253"/>
    </location>
</feature>
<protein>
    <submittedName>
        <fullName evidence="2">PQ-loop repeat-containing protein 1</fullName>
    </submittedName>
</protein>
<evidence type="ECO:0000256" key="1">
    <source>
        <dbReference type="SAM" id="Phobius"/>
    </source>
</evidence>